<dbReference type="EMBL" id="UYRT01100042">
    <property type="protein sequence ID" value="VDN42396.1"/>
    <property type="molecule type" value="Genomic_DNA"/>
</dbReference>
<reference evidence="1 2" key="2">
    <citation type="submission" date="2018-11" db="EMBL/GenBank/DDBJ databases">
        <authorList>
            <consortium name="Pathogen Informatics"/>
        </authorList>
    </citation>
    <scope>NUCLEOTIDE SEQUENCE [LARGE SCALE GENOMIC DNA]</scope>
</reference>
<reference evidence="3" key="1">
    <citation type="submission" date="2016-06" db="UniProtKB">
        <authorList>
            <consortium name="WormBaseParasite"/>
        </authorList>
    </citation>
    <scope>IDENTIFICATION</scope>
</reference>
<gene>
    <name evidence="1" type="ORF">GPUH_LOCUS24101</name>
</gene>
<evidence type="ECO:0000313" key="3">
    <source>
        <dbReference type="WBParaSite" id="GPUH_0002413101-mRNA-1"/>
    </source>
</evidence>
<dbReference type="Proteomes" id="UP000271098">
    <property type="component" value="Unassembled WGS sequence"/>
</dbReference>
<protein>
    <submittedName>
        <fullName evidence="1 3">Uncharacterized protein</fullName>
    </submittedName>
</protein>
<evidence type="ECO:0000313" key="1">
    <source>
        <dbReference type="EMBL" id="VDN42396.1"/>
    </source>
</evidence>
<proteinExistence type="predicted"/>
<keyword evidence="2" id="KW-1185">Reference proteome</keyword>
<organism evidence="3">
    <name type="scientific">Gongylonema pulchrum</name>
    <dbReference type="NCBI Taxonomy" id="637853"/>
    <lineage>
        <taxon>Eukaryota</taxon>
        <taxon>Metazoa</taxon>
        <taxon>Ecdysozoa</taxon>
        <taxon>Nematoda</taxon>
        <taxon>Chromadorea</taxon>
        <taxon>Rhabditida</taxon>
        <taxon>Spirurina</taxon>
        <taxon>Spiruromorpha</taxon>
        <taxon>Spiruroidea</taxon>
        <taxon>Gongylonematidae</taxon>
        <taxon>Gongylonema</taxon>
    </lineage>
</organism>
<dbReference type="WBParaSite" id="GPUH_0002413101-mRNA-1">
    <property type="protein sequence ID" value="GPUH_0002413101-mRNA-1"/>
    <property type="gene ID" value="GPUH_0002413101"/>
</dbReference>
<sequence length="80" mass="9109">MCGGIGQLTLETNVLKQSYILTASHQHQSFQTRRQADLAENKIFTVLLMLPSAFRNYNYSSNKRTMTIVIVFTDLILALE</sequence>
<accession>A0A183ET10</accession>
<dbReference type="AlphaFoldDB" id="A0A183ET10"/>
<name>A0A183ET10_9BILA</name>
<evidence type="ECO:0000313" key="2">
    <source>
        <dbReference type="Proteomes" id="UP000271098"/>
    </source>
</evidence>